<accession>A0A7S0S8E7</accession>
<dbReference type="InterPro" id="IPR036291">
    <property type="entry name" value="NAD(P)-bd_dom_sf"/>
</dbReference>
<organism evidence="3">
    <name type="scientific">Mantoniella antarctica</name>
    <dbReference type="NCBI Taxonomy" id="81844"/>
    <lineage>
        <taxon>Eukaryota</taxon>
        <taxon>Viridiplantae</taxon>
        <taxon>Chlorophyta</taxon>
        <taxon>Mamiellophyceae</taxon>
        <taxon>Mamiellales</taxon>
        <taxon>Mamiellaceae</taxon>
        <taxon>Mantoniella</taxon>
    </lineage>
</organism>
<dbReference type="AlphaFoldDB" id="A0A7S0S8E7"/>
<evidence type="ECO:0000259" key="2">
    <source>
        <dbReference type="Pfam" id="PF13460"/>
    </source>
</evidence>
<feature type="region of interest" description="Disordered" evidence="1">
    <location>
        <begin position="102"/>
        <end position="122"/>
    </location>
</feature>
<evidence type="ECO:0000313" key="3">
    <source>
        <dbReference type="EMBL" id="CAD8698568.1"/>
    </source>
</evidence>
<name>A0A7S0S8E7_9CHLO</name>
<gene>
    <name evidence="3" type="ORF">MANT1106_LOCUS1249</name>
</gene>
<proteinExistence type="predicted"/>
<dbReference type="InterPro" id="IPR016040">
    <property type="entry name" value="NAD(P)-bd_dom"/>
</dbReference>
<feature type="domain" description="NAD(P)-binding" evidence="2">
    <location>
        <begin position="137"/>
        <end position="358"/>
    </location>
</feature>
<dbReference type="Pfam" id="PF13460">
    <property type="entry name" value="NAD_binding_10"/>
    <property type="match status" value="1"/>
</dbReference>
<evidence type="ECO:0000256" key="1">
    <source>
        <dbReference type="SAM" id="MobiDB-lite"/>
    </source>
</evidence>
<feature type="compositionally biased region" description="Low complexity" evidence="1">
    <location>
        <begin position="102"/>
        <end position="118"/>
    </location>
</feature>
<dbReference type="Gene3D" id="3.40.50.720">
    <property type="entry name" value="NAD(P)-binding Rossmann-like Domain"/>
    <property type="match status" value="1"/>
</dbReference>
<reference evidence="3" key="1">
    <citation type="submission" date="2021-01" db="EMBL/GenBank/DDBJ databases">
        <authorList>
            <person name="Corre E."/>
            <person name="Pelletier E."/>
            <person name="Niang G."/>
            <person name="Scheremetjew M."/>
            <person name="Finn R."/>
            <person name="Kale V."/>
            <person name="Holt S."/>
            <person name="Cochrane G."/>
            <person name="Meng A."/>
            <person name="Brown T."/>
            <person name="Cohen L."/>
        </authorList>
    </citation>
    <scope>NUCLEOTIDE SEQUENCE</scope>
    <source>
        <strain evidence="3">SL-175</strain>
    </source>
</reference>
<dbReference type="EMBL" id="HBFC01002426">
    <property type="protein sequence ID" value="CAD8698568.1"/>
    <property type="molecule type" value="Transcribed_RNA"/>
</dbReference>
<sequence>MASLALAPRPPAAATVLLRTSWGSHSYECTRVCWRRQRRGTHHGQAVRGGYSGGVTSASSVLRRQQQRQRILSLVGVRIGGRGGATVAHTASTTAAAAAAATAGEASQSSEDGSQASSTLPGSIDHVIGDELVLVVGGTGRVGRRIVARLAAAGVRVRVMTRDPSSAAAAELAAACAGGGAVEVVRGDVTESDAADGAGDEATNLRNAMRGCTQVIACFGAQRIARVTDVFTSPEDRDPEHPAAVNYRGVALLAALAAESGTVRRFVRVTGMSVGYPPMHIVAVLLNTVLSMTIRWQLRGEMAVRSSGVAYTVVRPGSLSDQPRAGGSVLLLGHGGAHVPAGKVSRDDVAEVITLATFHPAAANATLGIAGAMQPTGGIKSEMSWDPARGMHYRVVEMEAGVAEGTDVRAMLAGVAADCDDLHEKNHGPYVKAFVALLVGMAAAALRGLLSLVGRFVMSPA</sequence>
<dbReference type="SUPFAM" id="SSF51735">
    <property type="entry name" value="NAD(P)-binding Rossmann-fold domains"/>
    <property type="match status" value="1"/>
</dbReference>
<dbReference type="PANTHER" id="PTHR15020:SF11">
    <property type="entry name" value="OS06G0360300 PROTEIN"/>
    <property type="match status" value="1"/>
</dbReference>
<dbReference type="PANTHER" id="PTHR15020">
    <property type="entry name" value="FLAVIN REDUCTASE-RELATED"/>
    <property type="match status" value="1"/>
</dbReference>
<protein>
    <recommendedName>
        <fullName evidence="2">NAD(P)-binding domain-containing protein</fullName>
    </recommendedName>
</protein>